<gene>
    <name evidence="3" type="ORF">g.52971</name>
</gene>
<feature type="region of interest" description="Disordered" evidence="2">
    <location>
        <begin position="214"/>
        <end position="233"/>
    </location>
</feature>
<protein>
    <submittedName>
        <fullName evidence="3">Uncharacterized protein</fullName>
    </submittedName>
</protein>
<feature type="region of interest" description="Disordered" evidence="2">
    <location>
        <begin position="1"/>
        <end position="23"/>
    </location>
</feature>
<evidence type="ECO:0000256" key="2">
    <source>
        <dbReference type="SAM" id="MobiDB-lite"/>
    </source>
</evidence>
<dbReference type="AlphaFoldDB" id="A0A1D1ZN51"/>
<name>A0A1D1ZN51_AUXPR</name>
<feature type="compositionally biased region" description="Basic and acidic residues" evidence="2">
    <location>
        <begin position="215"/>
        <end position="230"/>
    </location>
</feature>
<dbReference type="EMBL" id="GDKF01010200">
    <property type="protein sequence ID" value="JAT68422.1"/>
    <property type="molecule type" value="Transcribed_RNA"/>
</dbReference>
<feature type="non-terminal residue" evidence="3">
    <location>
        <position position="265"/>
    </location>
</feature>
<feature type="region of interest" description="Disordered" evidence="2">
    <location>
        <begin position="45"/>
        <end position="69"/>
    </location>
</feature>
<proteinExistence type="predicted"/>
<accession>A0A1D1ZN51</accession>
<sequence length="265" mass="28845">MQPAMRNASAVHGTSHACPRRHGWGVQGPRQGIGFHALLRGRCTSPRRRQGVQGTSAAQGPPPTTPSGMMSEAERFAQEVDQMTEGEDVLPSTRSTLEAQVASLNSQMENIQAHLDKHYRETFAGVSMEFDPGLGESSSQEGTAGGVTTDFQTPTSEQELLDFCHTHPEYKQALLDRAKASLGPQAWTTFQARVGSLRLQRGRVGEELAEAQAQLEDRGRQDDSLNREARPMPPSGAVRAVLVVGFESFNAALYRAAGERLLHLQ</sequence>
<organism evidence="3">
    <name type="scientific">Auxenochlorella protothecoides</name>
    <name type="common">Green microalga</name>
    <name type="synonym">Chlorella protothecoides</name>
    <dbReference type="NCBI Taxonomy" id="3075"/>
    <lineage>
        <taxon>Eukaryota</taxon>
        <taxon>Viridiplantae</taxon>
        <taxon>Chlorophyta</taxon>
        <taxon>core chlorophytes</taxon>
        <taxon>Trebouxiophyceae</taxon>
        <taxon>Chlorellales</taxon>
        <taxon>Chlorellaceae</taxon>
        <taxon>Auxenochlorella</taxon>
    </lineage>
</organism>
<evidence type="ECO:0000313" key="3">
    <source>
        <dbReference type="EMBL" id="JAT68422.1"/>
    </source>
</evidence>
<reference evidence="3" key="1">
    <citation type="submission" date="2015-08" db="EMBL/GenBank/DDBJ databases">
        <authorList>
            <person name="Babu N.S."/>
            <person name="Beckwith C.J."/>
            <person name="Beseler K.G."/>
            <person name="Brison A."/>
            <person name="Carone J.V."/>
            <person name="Caskin T.P."/>
            <person name="Diamond M."/>
            <person name="Durham M.E."/>
            <person name="Foxe J.M."/>
            <person name="Go M."/>
            <person name="Henderson B.A."/>
            <person name="Jones I.B."/>
            <person name="McGettigan J.A."/>
            <person name="Micheletti S.J."/>
            <person name="Nasrallah M.E."/>
            <person name="Ortiz D."/>
            <person name="Piller C.R."/>
            <person name="Privatt S.R."/>
            <person name="Schneider S.L."/>
            <person name="Sharp S."/>
            <person name="Smith T.C."/>
            <person name="Stanton J.D."/>
            <person name="Ullery H.E."/>
            <person name="Wilson R.J."/>
            <person name="Serrano M.G."/>
            <person name="Buck G."/>
            <person name="Lee V."/>
            <person name="Wang Y."/>
            <person name="Carvalho R."/>
            <person name="Voegtly L."/>
            <person name="Shi R."/>
            <person name="Duckworth R."/>
            <person name="Johnson A."/>
            <person name="Loviza R."/>
            <person name="Walstead R."/>
            <person name="Shah Z."/>
            <person name="Kiflezghi M."/>
            <person name="Wade K."/>
            <person name="Ball S.L."/>
            <person name="Bradley K.W."/>
            <person name="Asai D.J."/>
            <person name="Bowman C.A."/>
            <person name="Russell D.A."/>
            <person name="Pope W.H."/>
            <person name="Jacobs-Sera D."/>
            <person name="Hendrix R.W."/>
            <person name="Hatfull G.F."/>
        </authorList>
    </citation>
    <scope>NUCLEOTIDE SEQUENCE</scope>
</reference>
<feature type="coiled-coil region" evidence="1">
    <location>
        <begin position="94"/>
        <end position="121"/>
    </location>
</feature>
<evidence type="ECO:0000256" key="1">
    <source>
        <dbReference type="SAM" id="Coils"/>
    </source>
</evidence>
<keyword evidence="1" id="KW-0175">Coiled coil</keyword>